<evidence type="ECO:0000259" key="3">
    <source>
        <dbReference type="PROSITE" id="PS51391"/>
    </source>
</evidence>
<evidence type="ECO:0000313" key="5">
    <source>
        <dbReference type="RefSeq" id="XP_010449423.1"/>
    </source>
</evidence>
<dbReference type="PANTHER" id="PTHR15921">
    <property type="entry name" value="PRE-MRNA CLEAVAGE COMPLEX II"/>
    <property type="match status" value="1"/>
</dbReference>
<evidence type="ECO:0000313" key="4">
    <source>
        <dbReference type="Proteomes" id="UP000694864"/>
    </source>
</evidence>
<feature type="region of interest" description="Disordered" evidence="2">
    <location>
        <begin position="1"/>
        <end position="38"/>
    </location>
</feature>
<dbReference type="InterPro" id="IPR006569">
    <property type="entry name" value="CID_dom"/>
</dbReference>
<reference evidence="5 6" key="3">
    <citation type="submission" date="2025-05" db="UniProtKB">
        <authorList>
            <consortium name="RefSeq"/>
        </authorList>
    </citation>
    <scope>IDENTIFICATION</scope>
    <source>
        <tissue evidence="5 6">Leaf</tissue>
    </source>
</reference>
<evidence type="ECO:0000256" key="2">
    <source>
        <dbReference type="SAM" id="MobiDB-lite"/>
    </source>
</evidence>
<evidence type="ECO:0000313" key="6">
    <source>
        <dbReference type="RefSeq" id="XP_010449424.1"/>
    </source>
</evidence>
<dbReference type="RefSeq" id="XP_010449423.1">
    <property type="nucleotide sequence ID" value="XM_010451121.2"/>
</dbReference>
<feature type="compositionally biased region" description="Low complexity" evidence="2">
    <location>
        <begin position="13"/>
        <end position="24"/>
    </location>
</feature>
<proteinExistence type="predicted"/>
<protein>
    <submittedName>
        <fullName evidence="5 6">Polyadenylation and cleavage factor homolog 4-like</fullName>
    </submittedName>
</protein>
<dbReference type="PANTHER" id="PTHR15921:SF12">
    <property type="entry name" value="POLYADENYLATION AND CLEAVAGE FACTOR HOMOLOG 4"/>
    <property type="match status" value="1"/>
</dbReference>
<reference evidence="4" key="1">
    <citation type="journal article" date="1997" name="Nucleic Acids Res.">
        <title>tRNAscan-SE: a program for improved detection of transfer RNA genes in genomic sequence.</title>
        <authorList>
            <person name="Lowe T.M."/>
            <person name="Eddy S.R."/>
        </authorList>
    </citation>
    <scope>NUCLEOTIDE SEQUENCE [LARGE SCALE GENOMIC DNA]</scope>
    <source>
        <strain evidence="4">r\DH55</strain>
    </source>
</reference>
<dbReference type="Proteomes" id="UP000694864">
    <property type="component" value="Chromosome 12"/>
</dbReference>
<organism evidence="4 5">
    <name type="scientific">Camelina sativa</name>
    <name type="common">False flax</name>
    <name type="synonym">Myagrum sativum</name>
    <dbReference type="NCBI Taxonomy" id="90675"/>
    <lineage>
        <taxon>Eukaryota</taxon>
        <taxon>Viridiplantae</taxon>
        <taxon>Streptophyta</taxon>
        <taxon>Embryophyta</taxon>
        <taxon>Tracheophyta</taxon>
        <taxon>Spermatophyta</taxon>
        <taxon>Magnoliopsida</taxon>
        <taxon>eudicotyledons</taxon>
        <taxon>Gunneridae</taxon>
        <taxon>Pentapetalae</taxon>
        <taxon>rosids</taxon>
        <taxon>malvids</taxon>
        <taxon>Brassicales</taxon>
        <taxon>Brassicaceae</taxon>
        <taxon>Camelineae</taxon>
        <taxon>Camelina</taxon>
    </lineage>
</organism>
<feature type="domain" description="CID" evidence="3">
    <location>
        <begin position="68"/>
        <end position="121"/>
    </location>
</feature>
<evidence type="ECO:0000256" key="1">
    <source>
        <dbReference type="ARBA" id="ARBA00022664"/>
    </source>
</evidence>
<dbReference type="Gene3D" id="1.25.40.90">
    <property type="match status" value="1"/>
</dbReference>
<name>A0ABM0V1I3_CAMSA</name>
<reference evidence="4" key="2">
    <citation type="journal article" date="2014" name="Nat. Commun.">
        <title>The emerging biofuel crop Camelina sativa retains a highly undifferentiated hexaploid genome structure.</title>
        <authorList>
            <person name="Kagale S."/>
            <person name="Koh C."/>
            <person name="Nixon J."/>
            <person name="Bollina V."/>
            <person name="Clarke W.E."/>
            <person name="Tuteja R."/>
            <person name="Spillane C."/>
            <person name="Robinson S.J."/>
            <person name="Links M.G."/>
            <person name="Clarke C."/>
            <person name="Higgins E.E."/>
            <person name="Huebert T."/>
            <person name="Sharpe A.G."/>
            <person name="Parkin I.A."/>
        </authorList>
    </citation>
    <scope>NUCLEOTIDE SEQUENCE [LARGE SCALE GENOMIC DNA]</scope>
    <source>
        <strain evidence="4">r\DH55</strain>
    </source>
</reference>
<keyword evidence="4" id="KW-1185">Reference proteome</keyword>
<accession>A0ABM0V1I3</accession>
<keyword evidence="1" id="KW-0507">mRNA processing</keyword>
<sequence>MESEKLLNPRLLSINSSTTTNNTTGHKAMSVELPQKPPPPPYLLDRFKALLNQREDEFGGGEEVLPPVMDEIVQLYEVVMGELTFNSKPIITDLTIIAGEQREDGEGIANAICTRILEVPV</sequence>
<gene>
    <name evidence="5 6" type="primary">LOC104731670</name>
</gene>
<dbReference type="RefSeq" id="XP_010449424.1">
    <property type="nucleotide sequence ID" value="XM_010451122.2"/>
</dbReference>
<dbReference type="SUPFAM" id="SSF48464">
    <property type="entry name" value="ENTH/VHS domain"/>
    <property type="match status" value="1"/>
</dbReference>
<dbReference type="InterPro" id="IPR045154">
    <property type="entry name" value="PCF11-like"/>
</dbReference>
<dbReference type="InterPro" id="IPR008942">
    <property type="entry name" value="ENTH_VHS"/>
</dbReference>
<dbReference type="GeneID" id="104731670"/>
<dbReference type="PROSITE" id="PS51391">
    <property type="entry name" value="CID"/>
    <property type="match status" value="1"/>
</dbReference>